<name>A0ACC0AFL0_CATRO</name>
<comment type="caution">
    <text evidence="1">The sequence shown here is derived from an EMBL/GenBank/DDBJ whole genome shotgun (WGS) entry which is preliminary data.</text>
</comment>
<evidence type="ECO:0000313" key="2">
    <source>
        <dbReference type="Proteomes" id="UP001060085"/>
    </source>
</evidence>
<protein>
    <submittedName>
        <fullName evidence="1">Uncharacterized protein</fullName>
    </submittedName>
</protein>
<gene>
    <name evidence="1" type="ORF">M9H77_28521</name>
</gene>
<accession>A0ACC0AFL0</accession>
<keyword evidence="2" id="KW-1185">Reference proteome</keyword>
<sequence length="135" mass="14782">MLSDNNLPQRRDVNIEKGLEQEIYEEALALTLSDMSVKCHLKYSSPPIVVLKSELSSLVSWMAHQLNENKKSPFSVRASRIYNNEDPAVASKPSLSVSPSLISDLSAVLSVDLNKSKAYPKGAYQALSAAGTLFK</sequence>
<dbReference type="EMBL" id="CM044706">
    <property type="protein sequence ID" value="KAI5659728.1"/>
    <property type="molecule type" value="Genomic_DNA"/>
</dbReference>
<reference evidence="2" key="1">
    <citation type="journal article" date="2023" name="Nat. Plants">
        <title>Single-cell RNA sequencing provides a high-resolution roadmap for understanding the multicellular compartmentation of specialized metabolism.</title>
        <authorList>
            <person name="Sun S."/>
            <person name="Shen X."/>
            <person name="Li Y."/>
            <person name="Li Y."/>
            <person name="Wang S."/>
            <person name="Li R."/>
            <person name="Zhang H."/>
            <person name="Shen G."/>
            <person name="Guo B."/>
            <person name="Wei J."/>
            <person name="Xu J."/>
            <person name="St-Pierre B."/>
            <person name="Chen S."/>
            <person name="Sun C."/>
        </authorList>
    </citation>
    <scope>NUCLEOTIDE SEQUENCE [LARGE SCALE GENOMIC DNA]</scope>
</reference>
<dbReference type="Proteomes" id="UP001060085">
    <property type="component" value="Linkage Group LG06"/>
</dbReference>
<organism evidence="1 2">
    <name type="scientific">Catharanthus roseus</name>
    <name type="common">Madagascar periwinkle</name>
    <name type="synonym">Vinca rosea</name>
    <dbReference type="NCBI Taxonomy" id="4058"/>
    <lineage>
        <taxon>Eukaryota</taxon>
        <taxon>Viridiplantae</taxon>
        <taxon>Streptophyta</taxon>
        <taxon>Embryophyta</taxon>
        <taxon>Tracheophyta</taxon>
        <taxon>Spermatophyta</taxon>
        <taxon>Magnoliopsida</taxon>
        <taxon>eudicotyledons</taxon>
        <taxon>Gunneridae</taxon>
        <taxon>Pentapetalae</taxon>
        <taxon>asterids</taxon>
        <taxon>lamiids</taxon>
        <taxon>Gentianales</taxon>
        <taxon>Apocynaceae</taxon>
        <taxon>Rauvolfioideae</taxon>
        <taxon>Vinceae</taxon>
        <taxon>Catharanthinae</taxon>
        <taxon>Catharanthus</taxon>
    </lineage>
</organism>
<proteinExistence type="predicted"/>
<evidence type="ECO:0000313" key="1">
    <source>
        <dbReference type="EMBL" id="KAI5659728.1"/>
    </source>
</evidence>